<evidence type="ECO:0000256" key="4">
    <source>
        <dbReference type="ARBA" id="ARBA00022630"/>
    </source>
</evidence>
<dbReference type="PANTHER" id="PTHR22749:SF6">
    <property type="entry name" value="RIBOFLAVIN KINASE"/>
    <property type="match status" value="1"/>
</dbReference>
<dbReference type="OrthoDB" id="9803667at2"/>
<evidence type="ECO:0000256" key="1">
    <source>
        <dbReference type="ARBA" id="ARBA00002121"/>
    </source>
</evidence>
<comment type="caution">
    <text evidence="17">The sequence shown here is derived from an EMBL/GenBank/DDBJ whole genome shotgun (WGS) entry which is preliminary data.</text>
</comment>
<dbReference type="SMART" id="SM00904">
    <property type="entry name" value="Flavokinase"/>
    <property type="match status" value="1"/>
</dbReference>
<dbReference type="AlphaFoldDB" id="A0A0A0I8I8"/>
<dbReference type="SUPFAM" id="SSF52374">
    <property type="entry name" value="Nucleotidylyl transferase"/>
    <property type="match status" value="1"/>
</dbReference>
<comment type="pathway">
    <text evidence="3 15">Cofactor biosynthesis; FMN biosynthesis; FMN from riboflavin (ATP route): step 1/1.</text>
</comment>
<evidence type="ECO:0000256" key="6">
    <source>
        <dbReference type="ARBA" id="ARBA00022679"/>
    </source>
</evidence>
<evidence type="ECO:0000256" key="11">
    <source>
        <dbReference type="ARBA" id="ARBA00022840"/>
    </source>
</evidence>
<organism evidence="17 18">
    <name type="scientific">Clostridium novyi A str. 4552</name>
    <dbReference type="NCBI Taxonomy" id="1444289"/>
    <lineage>
        <taxon>Bacteria</taxon>
        <taxon>Bacillati</taxon>
        <taxon>Bacillota</taxon>
        <taxon>Clostridia</taxon>
        <taxon>Eubacteriales</taxon>
        <taxon>Clostridiaceae</taxon>
        <taxon>Clostridium</taxon>
    </lineage>
</organism>
<evidence type="ECO:0000256" key="13">
    <source>
        <dbReference type="ARBA" id="ARBA00047880"/>
    </source>
</evidence>
<dbReference type="Proteomes" id="UP000030012">
    <property type="component" value="Unassembled WGS sequence"/>
</dbReference>
<dbReference type="InterPro" id="IPR015865">
    <property type="entry name" value="Riboflavin_kinase_bac/euk"/>
</dbReference>
<dbReference type="GO" id="GO:0006747">
    <property type="term" value="P:FAD biosynthetic process"/>
    <property type="evidence" value="ECO:0007669"/>
    <property type="project" value="UniProtKB-UniRule"/>
</dbReference>
<keyword evidence="11 15" id="KW-0067">ATP-binding</keyword>
<comment type="catalytic activity">
    <reaction evidence="13 15">
        <text>riboflavin + ATP = FMN + ADP + H(+)</text>
        <dbReference type="Rhea" id="RHEA:14357"/>
        <dbReference type="ChEBI" id="CHEBI:15378"/>
        <dbReference type="ChEBI" id="CHEBI:30616"/>
        <dbReference type="ChEBI" id="CHEBI:57986"/>
        <dbReference type="ChEBI" id="CHEBI:58210"/>
        <dbReference type="ChEBI" id="CHEBI:456216"/>
        <dbReference type="EC" id="2.7.1.26"/>
    </reaction>
</comment>
<evidence type="ECO:0000256" key="7">
    <source>
        <dbReference type="ARBA" id="ARBA00022695"/>
    </source>
</evidence>
<dbReference type="GO" id="GO:0009231">
    <property type="term" value="P:riboflavin biosynthetic process"/>
    <property type="evidence" value="ECO:0007669"/>
    <property type="project" value="InterPro"/>
</dbReference>
<keyword evidence="6 15" id="KW-0808">Transferase</keyword>
<comment type="function">
    <text evidence="1">Catalyzes the phosphorylation of riboflavin to FMN followed by the adenylation of FMN to FAD.</text>
</comment>
<evidence type="ECO:0000256" key="8">
    <source>
        <dbReference type="ARBA" id="ARBA00022741"/>
    </source>
</evidence>
<dbReference type="GO" id="GO:0009398">
    <property type="term" value="P:FMN biosynthetic process"/>
    <property type="evidence" value="ECO:0007669"/>
    <property type="project" value="UniProtKB-UniRule"/>
</dbReference>
<gene>
    <name evidence="17" type="ORF">Z968_02445</name>
</gene>
<evidence type="ECO:0000256" key="12">
    <source>
        <dbReference type="ARBA" id="ARBA00023268"/>
    </source>
</evidence>
<dbReference type="InterPro" id="IPR015864">
    <property type="entry name" value="FAD_synthase"/>
</dbReference>
<keyword evidence="8 15" id="KW-0547">Nucleotide-binding</keyword>
<dbReference type="Gene3D" id="2.40.30.30">
    <property type="entry name" value="Riboflavin kinase-like"/>
    <property type="match status" value="1"/>
</dbReference>
<dbReference type="CDD" id="cd02064">
    <property type="entry name" value="FAD_synthetase_N"/>
    <property type="match status" value="1"/>
</dbReference>
<dbReference type="EC" id="2.7.7.2" evidence="15"/>
<sequence>MLIYEDNFKTTLKEKTYIALGSFDGLHVGHMSLINKTIELGKKNNAKSMVFTFKNHPLTIIKKDMAPKLIIDNEVKSELLEKAGIDIVNYINFDDEFMKISPEDFIKNMLKCYNAQGIVVGFNYRFGYKNLGDIELLKKLSDKFGFELNIIEPVKIDGDIVSSSKIRQLVSEGNIIKANKFLNRPFMLHGTVMHGKQLGRKMNFPTTNLKYNKKFVLPKGGVYYTCVKYNGEKYKGITNIGYNPTVSDKKLSIETHILGFQKEIYNENVKVYFCERIRDEKKFNSIKELANQLTKDKEFALRKDICLC</sequence>
<comment type="similarity">
    <text evidence="15">Belongs to the ribF family.</text>
</comment>
<dbReference type="Gene3D" id="3.40.50.620">
    <property type="entry name" value="HUPs"/>
    <property type="match status" value="1"/>
</dbReference>
<keyword evidence="9 15" id="KW-0418">Kinase</keyword>
<dbReference type="InterPro" id="IPR023465">
    <property type="entry name" value="Riboflavin_kinase_dom_sf"/>
</dbReference>
<keyword evidence="5 15" id="KW-0288">FMN</keyword>
<proteinExistence type="inferred from homology"/>
<dbReference type="GO" id="GO:0003919">
    <property type="term" value="F:FMN adenylyltransferase activity"/>
    <property type="evidence" value="ECO:0007669"/>
    <property type="project" value="UniProtKB-UniRule"/>
</dbReference>
<dbReference type="SUPFAM" id="SSF82114">
    <property type="entry name" value="Riboflavin kinase-like"/>
    <property type="match status" value="1"/>
</dbReference>
<dbReference type="NCBIfam" id="NF004162">
    <property type="entry name" value="PRK05627.1-5"/>
    <property type="match status" value="1"/>
</dbReference>
<dbReference type="RefSeq" id="WP_039252849.1">
    <property type="nucleotide sequence ID" value="NZ_JENJ01000007.1"/>
</dbReference>
<comment type="catalytic activity">
    <reaction evidence="14 15">
        <text>FMN + ATP + H(+) = FAD + diphosphate</text>
        <dbReference type="Rhea" id="RHEA:17237"/>
        <dbReference type="ChEBI" id="CHEBI:15378"/>
        <dbReference type="ChEBI" id="CHEBI:30616"/>
        <dbReference type="ChEBI" id="CHEBI:33019"/>
        <dbReference type="ChEBI" id="CHEBI:57692"/>
        <dbReference type="ChEBI" id="CHEBI:58210"/>
        <dbReference type="EC" id="2.7.7.2"/>
    </reaction>
</comment>
<evidence type="ECO:0000256" key="10">
    <source>
        <dbReference type="ARBA" id="ARBA00022827"/>
    </source>
</evidence>
<evidence type="ECO:0000313" key="17">
    <source>
        <dbReference type="EMBL" id="KGM97724.1"/>
    </source>
</evidence>
<dbReference type="EC" id="2.7.1.26" evidence="15"/>
<dbReference type="UniPathway" id="UPA00277">
    <property type="reaction ID" value="UER00407"/>
</dbReference>
<dbReference type="UniPathway" id="UPA00276">
    <property type="reaction ID" value="UER00406"/>
</dbReference>
<dbReference type="InterPro" id="IPR023468">
    <property type="entry name" value="Riboflavin_kinase"/>
</dbReference>
<name>A0A0A0I8I8_CLONO</name>
<keyword evidence="7 15" id="KW-0548">Nucleotidyltransferase</keyword>
<evidence type="ECO:0000313" key="18">
    <source>
        <dbReference type="Proteomes" id="UP000030012"/>
    </source>
</evidence>
<dbReference type="Pfam" id="PF01687">
    <property type="entry name" value="Flavokinase"/>
    <property type="match status" value="1"/>
</dbReference>
<dbReference type="FunFam" id="3.40.50.620:FF:000021">
    <property type="entry name" value="Riboflavin biosynthesis protein"/>
    <property type="match status" value="1"/>
</dbReference>
<dbReference type="PIRSF" id="PIRSF004491">
    <property type="entry name" value="FAD_Synth"/>
    <property type="match status" value="1"/>
</dbReference>
<evidence type="ECO:0000256" key="5">
    <source>
        <dbReference type="ARBA" id="ARBA00022643"/>
    </source>
</evidence>
<dbReference type="GO" id="GO:0005524">
    <property type="term" value="F:ATP binding"/>
    <property type="evidence" value="ECO:0007669"/>
    <property type="project" value="UniProtKB-UniRule"/>
</dbReference>
<dbReference type="InterPro" id="IPR014729">
    <property type="entry name" value="Rossmann-like_a/b/a_fold"/>
</dbReference>
<feature type="domain" description="Riboflavin kinase" evidence="16">
    <location>
        <begin position="181"/>
        <end position="303"/>
    </location>
</feature>
<evidence type="ECO:0000259" key="16">
    <source>
        <dbReference type="SMART" id="SM00904"/>
    </source>
</evidence>
<keyword evidence="10 15" id="KW-0274">FAD</keyword>
<dbReference type="EMBL" id="JENJ01000007">
    <property type="protein sequence ID" value="KGM97724.1"/>
    <property type="molecule type" value="Genomic_DNA"/>
</dbReference>
<dbReference type="FunFam" id="2.40.30.30:FF:000003">
    <property type="entry name" value="Riboflavin biosynthesis protein"/>
    <property type="match status" value="1"/>
</dbReference>
<evidence type="ECO:0000256" key="14">
    <source>
        <dbReference type="ARBA" id="ARBA00049494"/>
    </source>
</evidence>
<evidence type="ECO:0000256" key="2">
    <source>
        <dbReference type="ARBA" id="ARBA00004726"/>
    </source>
</evidence>
<keyword evidence="12" id="KW-0511">Multifunctional enzyme</keyword>
<dbReference type="NCBIfam" id="TIGR00083">
    <property type="entry name" value="ribF"/>
    <property type="match status" value="1"/>
</dbReference>
<comment type="pathway">
    <text evidence="2 15">Cofactor biosynthesis; FAD biosynthesis; FAD from FMN: step 1/1.</text>
</comment>
<dbReference type="InterPro" id="IPR002606">
    <property type="entry name" value="Riboflavin_kinase_bac"/>
</dbReference>
<keyword evidence="4 15" id="KW-0285">Flavoprotein</keyword>
<dbReference type="PANTHER" id="PTHR22749">
    <property type="entry name" value="RIBOFLAVIN KINASE/FMN ADENYLYLTRANSFERASE"/>
    <property type="match status" value="1"/>
</dbReference>
<evidence type="ECO:0000256" key="9">
    <source>
        <dbReference type="ARBA" id="ARBA00022777"/>
    </source>
</evidence>
<protein>
    <recommendedName>
        <fullName evidence="15">Riboflavin biosynthesis protein</fullName>
    </recommendedName>
    <domain>
        <recommendedName>
            <fullName evidence="15">Riboflavin kinase</fullName>
            <ecNumber evidence="15">2.7.1.26</ecNumber>
        </recommendedName>
        <alternativeName>
            <fullName evidence="15">Flavokinase</fullName>
        </alternativeName>
    </domain>
    <domain>
        <recommendedName>
            <fullName evidence="15">FMN adenylyltransferase</fullName>
            <ecNumber evidence="15">2.7.7.2</ecNumber>
        </recommendedName>
        <alternativeName>
            <fullName evidence="15">FAD pyrophosphorylase</fullName>
        </alternativeName>
        <alternativeName>
            <fullName evidence="15">FAD synthase</fullName>
        </alternativeName>
    </domain>
</protein>
<dbReference type="Pfam" id="PF06574">
    <property type="entry name" value="FAD_syn"/>
    <property type="match status" value="1"/>
</dbReference>
<dbReference type="GO" id="GO:0008531">
    <property type="term" value="F:riboflavin kinase activity"/>
    <property type="evidence" value="ECO:0007669"/>
    <property type="project" value="UniProtKB-UniRule"/>
</dbReference>
<reference evidence="17 18" key="1">
    <citation type="submission" date="2014-01" db="EMBL/GenBank/DDBJ databases">
        <title>Plasmidome dynamics in the species complex Clostridium novyi sensu lato converts strains of independent lineages into distinctly different pathogens.</title>
        <authorList>
            <person name="Skarin H."/>
            <person name="Segerman B."/>
        </authorList>
    </citation>
    <scope>NUCLEOTIDE SEQUENCE [LARGE SCALE GENOMIC DNA]</scope>
    <source>
        <strain evidence="17 18">4552</strain>
    </source>
</reference>
<accession>A0A0A0I8I8</accession>
<evidence type="ECO:0000256" key="15">
    <source>
        <dbReference type="PIRNR" id="PIRNR004491"/>
    </source>
</evidence>
<evidence type="ECO:0000256" key="3">
    <source>
        <dbReference type="ARBA" id="ARBA00005201"/>
    </source>
</evidence>